<evidence type="ECO:0000256" key="2">
    <source>
        <dbReference type="PROSITE-ProRule" id="PRU00409"/>
    </source>
</evidence>
<keyword evidence="5" id="KW-1185">Reference proteome</keyword>
<proteinExistence type="predicted"/>
<evidence type="ECO:0000313" key="4">
    <source>
        <dbReference type="EMBL" id="RBP51733.1"/>
    </source>
</evidence>
<dbReference type="InParanoid" id="A0A395JLR9"/>
<feature type="domain" description="ATP-grasp" evidence="3">
    <location>
        <begin position="45"/>
        <end position="296"/>
    </location>
</feature>
<dbReference type="InterPro" id="IPR011758">
    <property type="entry name" value="RimK-rel_E_lig"/>
</dbReference>
<evidence type="ECO:0000256" key="1">
    <source>
        <dbReference type="ARBA" id="ARBA00023211"/>
    </source>
</evidence>
<keyword evidence="1" id="KW-0464">Manganese</keyword>
<dbReference type="InterPro" id="IPR011761">
    <property type="entry name" value="ATP-grasp"/>
</dbReference>
<dbReference type="Pfam" id="PF14397">
    <property type="entry name" value="ATPgrasp_ST"/>
    <property type="match status" value="1"/>
</dbReference>
<dbReference type="RefSeq" id="WP_113954477.1">
    <property type="nucleotide sequence ID" value="NZ_QNRT01000002.1"/>
</dbReference>
<dbReference type="EMBL" id="QNRT01000002">
    <property type="protein sequence ID" value="RBP51733.1"/>
    <property type="molecule type" value="Genomic_DNA"/>
</dbReference>
<dbReference type="Gene3D" id="3.30.470.20">
    <property type="entry name" value="ATP-grasp fold, B domain"/>
    <property type="match status" value="1"/>
</dbReference>
<reference evidence="4 5" key="1">
    <citation type="submission" date="2018-06" db="EMBL/GenBank/DDBJ databases">
        <title>Genomic Encyclopedia of Type Strains, Phase IV (KMG-IV): sequencing the most valuable type-strain genomes for metagenomic binning, comparative biology and taxonomic classification.</title>
        <authorList>
            <person name="Goeker M."/>
        </authorList>
    </citation>
    <scope>NUCLEOTIDE SEQUENCE [LARGE SCALE GENOMIC DNA]</scope>
    <source>
        <strain evidence="4 5">DSM 24032</strain>
    </source>
</reference>
<dbReference type="GO" id="GO:0009432">
    <property type="term" value="P:SOS response"/>
    <property type="evidence" value="ECO:0007669"/>
    <property type="project" value="TreeGrafter"/>
</dbReference>
<keyword evidence="2" id="KW-0547">Nucleotide-binding</keyword>
<dbReference type="PANTHER" id="PTHR21621:SF0">
    <property type="entry name" value="BETA-CITRYLGLUTAMATE SYNTHASE B-RELATED"/>
    <property type="match status" value="1"/>
</dbReference>
<evidence type="ECO:0000259" key="3">
    <source>
        <dbReference type="PROSITE" id="PS50975"/>
    </source>
</evidence>
<accession>A0A395JLR9</accession>
<dbReference type="Proteomes" id="UP000253083">
    <property type="component" value="Unassembled WGS sequence"/>
</dbReference>
<keyword evidence="4" id="KW-0436">Ligase</keyword>
<dbReference type="PANTHER" id="PTHR21621">
    <property type="entry name" value="RIBOSOMAL PROTEIN S6 MODIFICATION PROTEIN"/>
    <property type="match status" value="1"/>
</dbReference>
<dbReference type="GO" id="GO:0005737">
    <property type="term" value="C:cytoplasm"/>
    <property type="evidence" value="ECO:0007669"/>
    <property type="project" value="TreeGrafter"/>
</dbReference>
<dbReference type="InterPro" id="IPR039523">
    <property type="entry name" value="RimK-rel_E_lig_ATP-grasp"/>
</dbReference>
<dbReference type="GO" id="GO:0005524">
    <property type="term" value="F:ATP binding"/>
    <property type="evidence" value="ECO:0007669"/>
    <property type="project" value="UniProtKB-UniRule"/>
</dbReference>
<dbReference type="PROSITE" id="PS50975">
    <property type="entry name" value="ATP_GRASP"/>
    <property type="match status" value="1"/>
</dbReference>
<dbReference type="OrthoDB" id="336227at2"/>
<dbReference type="NCBIfam" id="TIGR02291">
    <property type="entry name" value="rimK_rel_E_lig"/>
    <property type="match status" value="1"/>
</dbReference>
<organism evidence="4 5">
    <name type="scientific">Arenicella xantha</name>
    <dbReference type="NCBI Taxonomy" id="644221"/>
    <lineage>
        <taxon>Bacteria</taxon>
        <taxon>Pseudomonadati</taxon>
        <taxon>Pseudomonadota</taxon>
        <taxon>Gammaproteobacteria</taxon>
        <taxon>Arenicellales</taxon>
        <taxon>Arenicellaceae</taxon>
        <taxon>Arenicella</taxon>
    </lineage>
</organism>
<evidence type="ECO:0000313" key="5">
    <source>
        <dbReference type="Proteomes" id="UP000253083"/>
    </source>
</evidence>
<gene>
    <name evidence="4" type="ORF">DFR28_1021166</name>
</gene>
<name>A0A395JLR9_9GAMM</name>
<keyword evidence="2" id="KW-0067">ATP-binding</keyword>
<dbReference type="GO" id="GO:0046872">
    <property type="term" value="F:metal ion binding"/>
    <property type="evidence" value="ECO:0007669"/>
    <property type="project" value="InterPro"/>
</dbReference>
<protein>
    <submittedName>
        <fullName evidence="4">Alpha-L-glutamate ligase-like protein</fullName>
    </submittedName>
</protein>
<sequence length="318" mass="35084">MFNFANPFELRRRGVMGMNQRNFAYISRYNDRSMFPNVDNKLKTKTLALEYGIAVPDLLGVVRMQHDVEEVFQILEQHEGFCIKPAKGSGGKGILVILHSDENGYKKASGDYVSRDEIVRHISNILAGLFSLAGAADVAVIEALIEFDPVFNGLSHEGVPDIRMIVFKGYPVMSMLRLATHASDGKANLHQGAVGVGLDISTGVARSAVQYDRPVSKHPDTGMDLKAIQIDGWERLLHLSAACFEMSGLGYLGADIVLDKNRGPLVLELNARPGLAIQMANGMGILPRLRAIEGLTHRRTQSVEQRVEFSIKHFKQTD</sequence>
<comment type="caution">
    <text evidence="4">The sequence shown here is derived from an EMBL/GenBank/DDBJ whole genome shotgun (WGS) entry which is preliminary data.</text>
</comment>
<dbReference type="AlphaFoldDB" id="A0A395JLR9"/>
<dbReference type="GO" id="GO:0018169">
    <property type="term" value="F:ribosomal S6-glutamic acid ligase activity"/>
    <property type="evidence" value="ECO:0007669"/>
    <property type="project" value="TreeGrafter"/>
</dbReference>
<dbReference type="SUPFAM" id="SSF56059">
    <property type="entry name" value="Glutathione synthetase ATP-binding domain-like"/>
    <property type="match status" value="1"/>
</dbReference>